<dbReference type="AlphaFoldDB" id="A0A4S8IPZ5"/>
<proteinExistence type="inferred from homology"/>
<dbReference type="GO" id="GO:0005739">
    <property type="term" value="C:mitochondrion"/>
    <property type="evidence" value="ECO:0007669"/>
    <property type="project" value="UniProtKB-SubCell"/>
</dbReference>
<evidence type="ECO:0000256" key="8">
    <source>
        <dbReference type="ARBA" id="ARBA00023128"/>
    </source>
</evidence>
<dbReference type="PROSITE" id="PS51462">
    <property type="entry name" value="NUDIX"/>
    <property type="match status" value="1"/>
</dbReference>
<keyword evidence="4" id="KW-0479">Metal-binding</keyword>
<feature type="domain" description="Nudix hydrolase" evidence="9">
    <location>
        <begin position="19"/>
        <end position="164"/>
    </location>
</feature>
<name>A0A4S8IPZ5_MUSBA</name>
<dbReference type="STRING" id="52838.A0A4S8IPZ5"/>
<evidence type="ECO:0000256" key="1">
    <source>
        <dbReference type="ARBA" id="ARBA00001946"/>
    </source>
</evidence>
<evidence type="ECO:0000256" key="4">
    <source>
        <dbReference type="ARBA" id="ARBA00022723"/>
    </source>
</evidence>
<protein>
    <recommendedName>
        <fullName evidence="9">Nudix hydrolase domain-containing protein</fullName>
    </recommendedName>
</protein>
<keyword evidence="6" id="KW-0460">Magnesium</keyword>
<evidence type="ECO:0000313" key="11">
    <source>
        <dbReference type="Proteomes" id="UP000317650"/>
    </source>
</evidence>
<sequence>MPAPLLARKGRHLQRYENQLRLVAGCIPYKIIGKPDNQSGDLINGVEVLMISSPGRHDFVFPKGGWETDETVCEAACREALEEAGVRGIIDEIELGNWVFRSKSSQGSCSQEGGCRGHIFALEVTEELDYWPEQKMHGRKWVALEEAYALCRYDWMREALNLFRIYLFSKPVPPVSGLYEPPKFRISTSAERAIASC</sequence>
<dbReference type="CDD" id="cd04666">
    <property type="entry name" value="NUDIX_DIPP2_like_Nudt4"/>
    <property type="match status" value="1"/>
</dbReference>
<evidence type="ECO:0000256" key="7">
    <source>
        <dbReference type="ARBA" id="ARBA00022946"/>
    </source>
</evidence>
<gene>
    <name evidence="10" type="ORF">C4D60_Mb06t12340</name>
</gene>
<reference evidence="10 11" key="1">
    <citation type="journal article" date="2019" name="Nat. Plants">
        <title>Genome sequencing of Musa balbisiana reveals subgenome evolution and function divergence in polyploid bananas.</title>
        <authorList>
            <person name="Yao X."/>
        </authorList>
    </citation>
    <scope>NUCLEOTIDE SEQUENCE [LARGE SCALE GENOMIC DNA]</scope>
    <source>
        <strain evidence="11">cv. DH-PKW</strain>
        <tissue evidence="10">Leaves</tissue>
    </source>
</reference>
<dbReference type="Proteomes" id="UP000317650">
    <property type="component" value="Chromosome 6"/>
</dbReference>
<dbReference type="InterPro" id="IPR015797">
    <property type="entry name" value="NUDIX_hydrolase-like_dom_sf"/>
</dbReference>
<dbReference type="InterPro" id="IPR047198">
    <property type="entry name" value="DDP-like_NUDIX"/>
</dbReference>
<keyword evidence="11" id="KW-1185">Reference proteome</keyword>
<dbReference type="GO" id="GO:0046872">
    <property type="term" value="F:metal ion binding"/>
    <property type="evidence" value="ECO:0007669"/>
    <property type="project" value="UniProtKB-KW"/>
</dbReference>
<comment type="caution">
    <text evidence="10">The sequence shown here is derived from an EMBL/GenBank/DDBJ whole genome shotgun (WGS) entry which is preliminary data.</text>
</comment>
<evidence type="ECO:0000256" key="2">
    <source>
        <dbReference type="ARBA" id="ARBA00004173"/>
    </source>
</evidence>
<dbReference type="GO" id="GO:0016462">
    <property type="term" value="F:pyrophosphatase activity"/>
    <property type="evidence" value="ECO:0007669"/>
    <property type="project" value="InterPro"/>
</dbReference>
<comment type="similarity">
    <text evidence="3">Belongs to the Nudix hydrolase family.</text>
</comment>
<dbReference type="Gene3D" id="3.90.79.10">
    <property type="entry name" value="Nucleoside Triphosphate Pyrophosphohydrolase"/>
    <property type="match status" value="1"/>
</dbReference>
<dbReference type="FunFam" id="3.90.79.10:FF:000030">
    <property type="entry name" value="Nudix hydrolase 13 mitochondrial"/>
    <property type="match status" value="1"/>
</dbReference>
<dbReference type="GO" id="GO:0005634">
    <property type="term" value="C:nucleus"/>
    <property type="evidence" value="ECO:0007669"/>
    <property type="project" value="TreeGrafter"/>
</dbReference>
<dbReference type="PANTHER" id="PTHR12629">
    <property type="entry name" value="DIPHOSPHOINOSITOL POLYPHOSPHATE PHOSPHOHYDROLASE"/>
    <property type="match status" value="1"/>
</dbReference>
<keyword evidence="7" id="KW-0809">Transit peptide</keyword>
<evidence type="ECO:0000259" key="9">
    <source>
        <dbReference type="PROSITE" id="PS51462"/>
    </source>
</evidence>
<dbReference type="Pfam" id="PF00293">
    <property type="entry name" value="NUDIX"/>
    <property type="match status" value="1"/>
</dbReference>
<keyword evidence="5" id="KW-0378">Hydrolase</keyword>
<keyword evidence="8" id="KW-0496">Mitochondrion</keyword>
<dbReference type="InterPro" id="IPR020084">
    <property type="entry name" value="NUDIX_hydrolase_CS"/>
</dbReference>
<evidence type="ECO:0000256" key="5">
    <source>
        <dbReference type="ARBA" id="ARBA00022801"/>
    </source>
</evidence>
<evidence type="ECO:0000256" key="6">
    <source>
        <dbReference type="ARBA" id="ARBA00022842"/>
    </source>
</evidence>
<accession>A0A4S8IPZ5</accession>
<dbReference type="PROSITE" id="PS00893">
    <property type="entry name" value="NUDIX_BOX"/>
    <property type="match status" value="1"/>
</dbReference>
<evidence type="ECO:0000313" key="10">
    <source>
        <dbReference type="EMBL" id="THU49702.1"/>
    </source>
</evidence>
<comment type="subcellular location">
    <subcellularLocation>
        <location evidence="2">Mitochondrion</location>
    </subcellularLocation>
</comment>
<evidence type="ECO:0000256" key="3">
    <source>
        <dbReference type="ARBA" id="ARBA00005582"/>
    </source>
</evidence>
<comment type="cofactor">
    <cofactor evidence="1">
        <name>Mg(2+)</name>
        <dbReference type="ChEBI" id="CHEBI:18420"/>
    </cofactor>
</comment>
<dbReference type="EMBL" id="PYDT01000009">
    <property type="protein sequence ID" value="THU49702.1"/>
    <property type="molecule type" value="Genomic_DNA"/>
</dbReference>
<dbReference type="InterPro" id="IPR000086">
    <property type="entry name" value="NUDIX_hydrolase_dom"/>
</dbReference>
<dbReference type="SUPFAM" id="SSF55811">
    <property type="entry name" value="Nudix"/>
    <property type="match status" value="1"/>
</dbReference>
<dbReference type="PANTHER" id="PTHR12629:SF71">
    <property type="entry name" value="HYDROLASE 13, MITOCHONDRIAL, PUTATIVE, EXPRESSED-RELATED"/>
    <property type="match status" value="1"/>
</dbReference>
<organism evidence="10 11">
    <name type="scientific">Musa balbisiana</name>
    <name type="common">Banana</name>
    <dbReference type="NCBI Taxonomy" id="52838"/>
    <lineage>
        <taxon>Eukaryota</taxon>
        <taxon>Viridiplantae</taxon>
        <taxon>Streptophyta</taxon>
        <taxon>Embryophyta</taxon>
        <taxon>Tracheophyta</taxon>
        <taxon>Spermatophyta</taxon>
        <taxon>Magnoliopsida</taxon>
        <taxon>Liliopsida</taxon>
        <taxon>Zingiberales</taxon>
        <taxon>Musaceae</taxon>
        <taxon>Musa</taxon>
    </lineage>
</organism>